<evidence type="ECO:0000313" key="14">
    <source>
        <dbReference type="EMBL" id="KAG5282173.1"/>
    </source>
</evidence>
<feature type="region of interest" description="Disordered" evidence="12">
    <location>
        <begin position="666"/>
        <end position="809"/>
    </location>
</feature>
<feature type="compositionally biased region" description="Basic and acidic residues" evidence="12">
    <location>
        <begin position="325"/>
        <end position="343"/>
    </location>
</feature>
<dbReference type="FunFam" id="3.30.160.60:FF:000525">
    <property type="entry name" value="IKAROS family zinc finger 1"/>
    <property type="match status" value="1"/>
</dbReference>
<dbReference type="AlphaFoldDB" id="A0AAV6H4A8"/>
<keyword evidence="15" id="KW-1185">Reference proteome</keyword>
<dbReference type="Pfam" id="PF00096">
    <property type="entry name" value="zf-C2H2"/>
    <property type="match status" value="3"/>
</dbReference>
<keyword evidence="8" id="KW-0804">Transcription</keyword>
<dbReference type="InterPro" id="IPR013087">
    <property type="entry name" value="Znf_C2H2_type"/>
</dbReference>
<dbReference type="SMART" id="SM00355">
    <property type="entry name" value="ZnF_C2H2"/>
    <property type="match status" value="6"/>
</dbReference>
<protein>
    <recommendedName>
        <fullName evidence="13">C2H2-type domain-containing protein</fullName>
    </recommendedName>
</protein>
<dbReference type="GO" id="GO:0016020">
    <property type="term" value="C:membrane"/>
    <property type="evidence" value="ECO:0007669"/>
    <property type="project" value="TreeGrafter"/>
</dbReference>
<keyword evidence="5" id="KW-0862">Zinc</keyword>
<dbReference type="EMBL" id="JADWDJ010000004">
    <property type="protein sequence ID" value="KAG5282173.1"/>
    <property type="molecule type" value="Genomic_DNA"/>
</dbReference>
<evidence type="ECO:0000256" key="6">
    <source>
        <dbReference type="ARBA" id="ARBA00023015"/>
    </source>
</evidence>
<comment type="caution">
    <text evidence="14">The sequence shown here is derived from an EMBL/GenBank/DDBJ whole genome shotgun (WGS) entry which is preliminary data.</text>
</comment>
<reference evidence="14" key="1">
    <citation type="submission" date="2020-10" db="EMBL/GenBank/DDBJ databases">
        <title>Chromosome-scale genome assembly of the Allis shad, Alosa alosa.</title>
        <authorList>
            <person name="Margot Z."/>
            <person name="Christophe K."/>
            <person name="Cabau C."/>
            <person name="Louis A."/>
            <person name="Berthelot C."/>
            <person name="Parey E."/>
            <person name="Roest Crollius H."/>
            <person name="Montfort J."/>
            <person name="Robinson-Rechavi M."/>
            <person name="Bucao C."/>
            <person name="Bouchez O."/>
            <person name="Gislard M."/>
            <person name="Lluch J."/>
            <person name="Milhes M."/>
            <person name="Lampietro C."/>
            <person name="Lopez Roques C."/>
            <person name="Donnadieu C."/>
            <person name="Braasch I."/>
            <person name="Desvignes T."/>
            <person name="Postlethwait J."/>
            <person name="Bobe J."/>
            <person name="Guiguen Y."/>
        </authorList>
    </citation>
    <scope>NUCLEOTIDE SEQUENCE</scope>
    <source>
        <strain evidence="14">M-15738</strain>
        <tissue evidence="14">Blood</tissue>
    </source>
</reference>
<evidence type="ECO:0000256" key="10">
    <source>
        <dbReference type="ARBA" id="ARBA00038390"/>
    </source>
</evidence>
<feature type="compositionally biased region" description="Polar residues" evidence="12">
    <location>
        <begin position="289"/>
        <end position="308"/>
    </location>
</feature>
<comment type="subcellular location">
    <subcellularLocation>
        <location evidence="1">Nucleus</location>
    </subcellularLocation>
</comment>
<dbReference type="PANTHER" id="PTHR44733">
    <property type="entry name" value="DNAJ HOMOLOG SUBFAMILY C MEMBER 22"/>
    <property type="match status" value="1"/>
</dbReference>
<feature type="region of interest" description="Disordered" evidence="12">
    <location>
        <begin position="285"/>
        <end position="353"/>
    </location>
</feature>
<dbReference type="FunFam" id="3.30.160.60:FF:000073">
    <property type="entry name" value="IKAROS family zinc finger 1"/>
    <property type="match status" value="1"/>
</dbReference>
<evidence type="ECO:0000256" key="11">
    <source>
        <dbReference type="PROSITE-ProRule" id="PRU00042"/>
    </source>
</evidence>
<dbReference type="FunFam" id="3.30.160.60:FF:000080">
    <property type="entry name" value="IKAROS family zinc finger 4"/>
    <property type="match status" value="1"/>
</dbReference>
<dbReference type="InterPro" id="IPR036236">
    <property type="entry name" value="Znf_C2H2_sf"/>
</dbReference>
<evidence type="ECO:0000256" key="7">
    <source>
        <dbReference type="ARBA" id="ARBA00023125"/>
    </source>
</evidence>
<feature type="region of interest" description="Disordered" evidence="12">
    <location>
        <begin position="27"/>
        <end position="51"/>
    </location>
</feature>
<dbReference type="FunFam" id="3.30.160.60:FF:000168">
    <property type="entry name" value="zinc finger protein Eos isoform X1"/>
    <property type="match status" value="1"/>
</dbReference>
<organism evidence="14 15">
    <name type="scientific">Alosa alosa</name>
    <name type="common">allis shad</name>
    <dbReference type="NCBI Taxonomy" id="278164"/>
    <lineage>
        <taxon>Eukaryota</taxon>
        <taxon>Metazoa</taxon>
        <taxon>Chordata</taxon>
        <taxon>Craniata</taxon>
        <taxon>Vertebrata</taxon>
        <taxon>Euteleostomi</taxon>
        <taxon>Actinopterygii</taxon>
        <taxon>Neopterygii</taxon>
        <taxon>Teleostei</taxon>
        <taxon>Clupei</taxon>
        <taxon>Clupeiformes</taxon>
        <taxon>Clupeoidei</taxon>
        <taxon>Clupeidae</taxon>
        <taxon>Alosa</taxon>
    </lineage>
</organism>
<evidence type="ECO:0000313" key="15">
    <source>
        <dbReference type="Proteomes" id="UP000823561"/>
    </source>
</evidence>
<keyword evidence="7" id="KW-0238">DNA-binding</keyword>
<keyword evidence="2" id="KW-0479">Metal-binding</keyword>
<keyword evidence="6" id="KW-0805">Transcription regulation</keyword>
<evidence type="ECO:0000259" key="13">
    <source>
        <dbReference type="PROSITE" id="PS50157"/>
    </source>
</evidence>
<dbReference type="PANTHER" id="PTHR44733:SF1">
    <property type="entry name" value="DNAJ HOMOLOG SUBFAMILY C MEMBER 22"/>
    <property type="match status" value="1"/>
</dbReference>
<sequence>MLTLGGFGVGWAREFFRIPAYVSEANAEADGHRKRPRDAEPPPASSARFAGQTSDLQKTLTTCLITSPVFYGSSIAPLPISVAASFTAAQHRRFKTTQPPQPLGPRLFRLSLALLAFSAPLGYCIFHNTTATLYYISDCVASILDMFWFLPWLRSVLEFFLLLPYRMLCMLTGGIGYSEEAWKKVLETLLQHYTERERLALNVLSMNEEATPEEITLRYRELVEDPGDAAFARENKQRTSEINTLTVVNRQLAGAVIMNADDCNGRSYMSGSGDSSTEREFFAGLRGPTVSTPNSQHSSPSRSLSANSIKVELYSDEEAGGAPPSEKRGGEREEGWKEEKGDTAEEGAGETGVGVRAQVGSGYGEMTSPESVSPGPIRLPNGKLKCDVCGMICIGPNVLMVHKRSHTGERPFQCNQCGASFTQKGNLLRHIKLHSGEKPFKCPFCNYACRRRDALTGHLRTHSVSSPTVGKPYKCSFCGRSYKQQSTLEEHRERCHSYLQSLDHQPAHSTQTQGEENRNMDMVTDPLLQPSTDKMTFIDRLANSITKRKRSTPQKFLGEKHMRLNLSDAPYELTSSPEKDRGDMLGSDHGPLGRLGGRYLRGQRVGVGETGEEAEPRRPLRLPPSHAPCLSEFPPIIGSVYSSHMAPSLGPRMNCVSASGAGGGGMGLAGLPGREAGEGHEDAPTSRSHTTMAAAAESPSNGCHDSTDTESMAEEQCGGGGAGGGTGGQGGSHHNTPLRGFRDRHCSPSHAKDIDLESDRDRERERERDRVRERELGLAVPQAASSLAATPAGVKEGSPRSPPSSSSLPCREALQVVDGEGRQVRSFRCEHCRILFLDHVMFTIHMGCHGFRQPFECNICGHRSQDRYEFSSHIVRGEHQVG</sequence>
<accession>A0AAV6H4A8</accession>
<evidence type="ECO:0000256" key="5">
    <source>
        <dbReference type="ARBA" id="ARBA00022833"/>
    </source>
</evidence>
<evidence type="ECO:0000256" key="9">
    <source>
        <dbReference type="ARBA" id="ARBA00023242"/>
    </source>
</evidence>
<dbReference type="PROSITE" id="PS00028">
    <property type="entry name" value="ZINC_FINGER_C2H2_1"/>
    <property type="match status" value="5"/>
</dbReference>
<name>A0AAV6H4A8_9TELE</name>
<feature type="domain" description="C2H2-type" evidence="13">
    <location>
        <begin position="384"/>
        <end position="411"/>
    </location>
</feature>
<comment type="similarity">
    <text evidence="10">Belongs to the Ikaros C2H2-type zinc-finger protein family.</text>
</comment>
<evidence type="ECO:0000256" key="4">
    <source>
        <dbReference type="ARBA" id="ARBA00022771"/>
    </source>
</evidence>
<dbReference type="PROSITE" id="PS50157">
    <property type="entry name" value="ZINC_FINGER_C2H2_2"/>
    <property type="match status" value="4"/>
</dbReference>
<gene>
    <name evidence="14" type="ORF">AALO_G00053010</name>
</gene>
<keyword evidence="3" id="KW-0677">Repeat</keyword>
<evidence type="ECO:0000256" key="2">
    <source>
        <dbReference type="ARBA" id="ARBA00022723"/>
    </source>
</evidence>
<keyword evidence="4 11" id="KW-0863">Zinc-finger</keyword>
<evidence type="ECO:0000256" key="12">
    <source>
        <dbReference type="SAM" id="MobiDB-lite"/>
    </source>
</evidence>
<evidence type="ECO:0000256" key="8">
    <source>
        <dbReference type="ARBA" id="ARBA00023163"/>
    </source>
</evidence>
<feature type="domain" description="C2H2-type" evidence="13">
    <location>
        <begin position="473"/>
        <end position="501"/>
    </location>
</feature>
<dbReference type="Proteomes" id="UP000823561">
    <property type="component" value="Chromosome 4"/>
</dbReference>
<keyword evidence="9" id="KW-0539">Nucleus</keyword>
<feature type="domain" description="C2H2-type" evidence="13">
    <location>
        <begin position="440"/>
        <end position="467"/>
    </location>
</feature>
<evidence type="ECO:0000256" key="1">
    <source>
        <dbReference type="ARBA" id="ARBA00004123"/>
    </source>
</evidence>
<dbReference type="GO" id="GO:0005634">
    <property type="term" value="C:nucleus"/>
    <property type="evidence" value="ECO:0007669"/>
    <property type="project" value="UniProtKB-SubCell"/>
</dbReference>
<dbReference type="GO" id="GO:0008270">
    <property type="term" value="F:zinc ion binding"/>
    <property type="evidence" value="ECO:0007669"/>
    <property type="project" value="UniProtKB-KW"/>
</dbReference>
<feature type="compositionally biased region" description="Basic and acidic residues" evidence="12">
    <location>
        <begin position="740"/>
        <end position="776"/>
    </location>
</feature>
<feature type="domain" description="C2H2-type" evidence="13">
    <location>
        <begin position="412"/>
        <end position="439"/>
    </location>
</feature>
<feature type="compositionally biased region" description="Gly residues" evidence="12">
    <location>
        <begin position="717"/>
        <end position="731"/>
    </location>
</feature>
<dbReference type="SUPFAM" id="SSF57667">
    <property type="entry name" value="beta-beta-alpha zinc fingers"/>
    <property type="match status" value="3"/>
</dbReference>
<evidence type="ECO:0000256" key="3">
    <source>
        <dbReference type="ARBA" id="ARBA00022737"/>
    </source>
</evidence>
<proteinExistence type="inferred from homology"/>
<dbReference type="Gene3D" id="3.30.160.60">
    <property type="entry name" value="Classic Zinc Finger"/>
    <property type="match status" value="5"/>
</dbReference>
<feature type="compositionally biased region" description="Basic and acidic residues" evidence="12">
    <location>
        <begin position="675"/>
        <end position="684"/>
    </location>
</feature>
<feature type="region of interest" description="Disordered" evidence="12">
    <location>
        <begin position="571"/>
        <end position="598"/>
    </location>
</feature>
<dbReference type="GO" id="GO:0003677">
    <property type="term" value="F:DNA binding"/>
    <property type="evidence" value="ECO:0007669"/>
    <property type="project" value="UniProtKB-KW"/>
</dbReference>
<dbReference type="FunFam" id="3.30.160.60:FF:000372">
    <property type="entry name" value="IKAROS family zinc finger 4"/>
    <property type="match status" value="1"/>
</dbReference>